<keyword evidence="1" id="KW-0732">Signal</keyword>
<dbReference type="PROSITE" id="PS51318">
    <property type="entry name" value="TAT"/>
    <property type="match status" value="1"/>
</dbReference>
<evidence type="ECO:0000313" key="3">
    <source>
        <dbReference type="Proteomes" id="UP001499990"/>
    </source>
</evidence>
<dbReference type="InterPro" id="IPR006311">
    <property type="entry name" value="TAT_signal"/>
</dbReference>
<gene>
    <name evidence="2" type="ORF">GCM10020367_35970</name>
</gene>
<feature type="chain" id="PRO_5046021557" evidence="1">
    <location>
        <begin position="23"/>
        <end position="45"/>
    </location>
</feature>
<evidence type="ECO:0000313" key="2">
    <source>
        <dbReference type="EMBL" id="GAA3373959.1"/>
    </source>
</evidence>
<dbReference type="Proteomes" id="UP001499990">
    <property type="component" value="Unassembled WGS sequence"/>
</dbReference>
<comment type="caution">
    <text evidence="2">The sequence shown here is derived from an EMBL/GenBank/DDBJ whole genome shotgun (WGS) entry which is preliminary data.</text>
</comment>
<evidence type="ECO:0000256" key="1">
    <source>
        <dbReference type="SAM" id="SignalP"/>
    </source>
</evidence>
<proteinExistence type="predicted"/>
<name>A0ABP6SD93_9ACTN</name>
<dbReference type="EMBL" id="BAAAYL010000001">
    <property type="protein sequence ID" value="GAA3373959.1"/>
    <property type="molecule type" value="Genomic_DNA"/>
</dbReference>
<protein>
    <submittedName>
        <fullName evidence="2">Uncharacterized protein</fullName>
    </submittedName>
</protein>
<keyword evidence="3" id="KW-1185">Reference proteome</keyword>
<sequence>MTMDRRRALAMGAGLAAGAVTAATATEAQAETYAKYYPVARPTSI</sequence>
<organism evidence="2 3">
    <name type="scientific">Streptomyces sannanensis</name>
    <dbReference type="NCBI Taxonomy" id="285536"/>
    <lineage>
        <taxon>Bacteria</taxon>
        <taxon>Bacillati</taxon>
        <taxon>Actinomycetota</taxon>
        <taxon>Actinomycetes</taxon>
        <taxon>Kitasatosporales</taxon>
        <taxon>Streptomycetaceae</taxon>
        <taxon>Streptomyces</taxon>
    </lineage>
</organism>
<reference evidence="3" key="1">
    <citation type="journal article" date="2019" name="Int. J. Syst. Evol. Microbiol.">
        <title>The Global Catalogue of Microorganisms (GCM) 10K type strain sequencing project: providing services to taxonomists for standard genome sequencing and annotation.</title>
        <authorList>
            <consortium name="The Broad Institute Genomics Platform"/>
            <consortium name="The Broad Institute Genome Sequencing Center for Infectious Disease"/>
            <person name="Wu L."/>
            <person name="Ma J."/>
        </authorList>
    </citation>
    <scope>NUCLEOTIDE SEQUENCE [LARGE SCALE GENOMIC DNA]</scope>
    <source>
        <strain evidence="3">JCM 9651</strain>
    </source>
</reference>
<feature type="signal peptide" evidence="1">
    <location>
        <begin position="1"/>
        <end position="22"/>
    </location>
</feature>
<accession>A0ABP6SD93</accession>